<gene>
    <name evidence="10" type="ORF">PLOB_00049651</name>
</gene>
<feature type="region of interest" description="Disordered" evidence="7">
    <location>
        <begin position="68"/>
        <end position="87"/>
    </location>
</feature>
<dbReference type="InterPro" id="IPR050409">
    <property type="entry name" value="E3_ubiq-protein_ligase"/>
</dbReference>
<feature type="compositionally biased region" description="Polar residues" evidence="7">
    <location>
        <begin position="233"/>
        <end position="247"/>
    </location>
</feature>
<reference evidence="10 11" key="1">
    <citation type="submission" date="2022-05" db="EMBL/GenBank/DDBJ databases">
        <authorList>
            <consortium name="Genoscope - CEA"/>
            <person name="William W."/>
        </authorList>
    </citation>
    <scope>NUCLEOTIDE SEQUENCE [LARGE SCALE GENOMIC DNA]</scope>
</reference>
<feature type="signal peptide" evidence="8">
    <location>
        <begin position="1"/>
        <end position="19"/>
    </location>
</feature>
<evidence type="ECO:0000256" key="3">
    <source>
        <dbReference type="ARBA" id="ARBA00012485"/>
    </source>
</evidence>
<dbReference type="SUPFAM" id="SSF56204">
    <property type="entry name" value="Hect, E3 ligase catalytic domain"/>
    <property type="match status" value="1"/>
</dbReference>
<keyword evidence="4" id="KW-0808">Transferase</keyword>
<feature type="domain" description="HECT" evidence="9">
    <location>
        <begin position="371"/>
        <end position="416"/>
    </location>
</feature>
<accession>A0ABN8PXY6</accession>
<comment type="catalytic activity">
    <reaction evidence="1">
        <text>S-ubiquitinyl-[E2 ubiquitin-conjugating enzyme]-L-cysteine + [acceptor protein]-L-lysine = [E2 ubiquitin-conjugating enzyme]-L-cysteine + N(6)-ubiquitinyl-[acceptor protein]-L-lysine.</text>
        <dbReference type="EC" id="2.3.2.26"/>
    </reaction>
</comment>
<comment type="caution">
    <text evidence="10">The sequence shown here is derived from an EMBL/GenBank/DDBJ whole genome shotgun (WGS) entry which is preliminary data.</text>
</comment>
<dbReference type="PROSITE" id="PS50237">
    <property type="entry name" value="HECT"/>
    <property type="match status" value="1"/>
</dbReference>
<evidence type="ECO:0000256" key="2">
    <source>
        <dbReference type="ARBA" id="ARBA00004906"/>
    </source>
</evidence>
<dbReference type="Gene3D" id="3.90.1750.10">
    <property type="entry name" value="Hect, E3 ligase catalytic domains"/>
    <property type="match status" value="1"/>
</dbReference>
<comment type="caution">
    <text evidence="6">Lacks conserved residue(s) required for the propagation of feature annotation.</text>
</comment>
<feature type="compositionally biased region" description="Acidic residues" evidence="7">
    <location>
        <begin position="201"/>
        <end position="210"/>
    </location>
</feature>
<dbReference type="Proteomes" id="UP001159405">
    <property type="component" value="Unassembled WGS sequence"/>
</dbReference>
<evidence type="ECO:0000256" key="8">
    <source>
        <dbReference type="SAM" id="SignalP"/>
    </source>
</evidence>
<keyword evidence="11" id="KW-1185">Reference proteome</keyword>
<keyword evidence="8" id="KW-0732">Signal</keyword>
<dbReference type="PANTHER" id="PTHR11254">
    <property type="entry name" value="HECT DOMAIN UBIQUITIN-PROTEIN LIGASE"/>
    <property type="match status" value="1"/>
</dbReference>
<feature type="chain" id="PRO_5046138709" description="HECT-type E3 ubiquitin transferase" evidence="8">
    <location>
        <begin position="20"/>
        <end position="634"/>
    </location>
</feature>
<dbReference type="EC" id="2.3.2.26" evidence="3"/>
<evidence type="ECO:0000256" key="6">
    <source>
        <dbReference type="PROSITE-ProRule" id="PRU00104"/>
    </source>
</evidence>
<dbReference type="Pfam" id="PF00632">
    <property type="entry name" value="HECT"/>
    <property type="match status" value="1"/>
</dbReference>
<organism evidence="10 11">
    <name type="scientific">Porites lobata</name>
    <dbReference type="NCBI Taxonomy" id="104759"/>
    <lineage>
        <taxon>Eukaryota</taxon>
        <taxon>Metazoa</taxon>
        <taxon>Cnidaria</taxon>
        <taxon>Anthozoa</taxon>
        <taxon>Hexacorallia</taxon>
        <taxon>Scleractinia</taxon>
        <taxon>Fungiina</taxon>
        <taxon>Poritidae</taxon>
        <taxon>Porites</taxon>
    </lineage>
</organism>
<proteinExistence type="predicted"/>
<dbReference type="EMBL" id="CALNXK010000096">
    <property type="protein sequence ID" value="CAH3153197.1"/>
    <property type="molecule type" value="Genomic_DNA"/>
</dbReference>
<evidence type="ECO:0000313" key="11">
    <source>
        <dbReference type="Proteomes" id="UP001159405"/>
    </source>
</evidence>
<evidence type="ECO:0000256" key="4">
    <source>
        <dbReference type="ARBA" id="ARBA00022679"/>
    </source>
</evidence>
<dbReference type="PANTHER" id="PTHR11254:SF440">
    <property type="entry name" value="E3 UBIQUITIN-PROTEIN LIGASE NEDD-4"/>
    <property type="match status" value="1"/>
</dbReference>
<evidence type="ECO:0000256" key="5">
    <source>
        <dbReference type="ARBA" id="ARBA00022786"/>
    </source>
</evidence>
<sequence length="634" mass="71164">MLCNFLAFLFAILLGKMFCASCGAGLKSFSKFCPFCGQKVENDSSASETDKGATKCLSFKNYAAKKSEERSTHFRSSGSKRRGQKRKEEDPLALINIRVMRFVGPDVTAPIRGKTLALKVRKDCGYAEVFTEALVKRQAHDQAFDSKTSWKLVYPDGQLAMNLPGQQEEEFTLRNYKEDLGKPYNRITLYLCPEEPEDEFILDSETETEPDTQGVRKKFRSEECKTTPDHQLPFQQSAFPKTQTHPATSDVDVSFSSDADHLTTQQSTGNASSVRVPHTYAHSVTCDDGPSSTSDADLLYASLIPGTLLYSSDSEGENVAVAVDDPQEFQTKTSWSLQEILEQLALKINEDKISKFNISRSHLWERALKGLRRKSFSPDNKVSVKFTDDSGTSEGAIDLGGPKREFFTLVLDWIVNSQLFCGPEKKKFLSCNANYLGNDYFFYAGEFIAMSIVHGGPGPRCFGPPLYDALTKGVTQANVCLDDLYDFDLRNSLQALKNTTSVQEAQKLMSDHNLETVLELAGTLQILRKQEDILNLVDKTAHWFVIKRVHAAFEQFKGGLSQLGVLEAMTENYEKFKEVFCYSEVTLTAELFGCLFSVHYSETGSNNRQLEGLVLSRWNDFLQDVEEKNSRIDF</sequence>
<keyword evidence="5 6" id="KW-0833">Ubl conjugation pathway</keyword>
<evidence type="ECO:0000313" key="10">
    <source>
        <dbReference type="EMBL" id="CAH3153197.1"/>
    </source>
</evidence>
<protein>
    <recommendedName>
        <fullName evidence="3">HECT-type E3 ubiquitin transferase</fullName>
        <ecNumber evidence="3">2.3.2.26</ecNumber>
    </recommendedName>
</protein>
<dbReference type="InterPro" id="IPR035983">
    <property type="entry name" value="Hect_E3_ubiquitin_ligase"/>
</dbReference>
<evidence type="ECO:0000256" key="1">
    <source>
        <dbReference type="ARBA" id="ARBA00000885"/>
    </source>
</evidence>
<evidence type="ECO:0000256" key="7">
    <source>
        <dbReference type="SAM" id="MobiDB-lite"/>
    </source>
</evidence>
<dbReference type="InterPro" id="IPR000569">
    <property type="entry name" value="HECT_dom"/>
</dbReference>
<comment type="pathway">
    <text evidence="2">Protein modification; protein ubiquitination.</text>
</comment>
<feature type="region of interest" description="Disordered" evidence="7">
    <location>
        <begin position="201"/>
        <end position="254"/>
    </location>
</feature>
<evidence type="ECO:0000259" key="9">
    <source>
        <dbReference type="PROSITE" id="PS50237"/>
    </source>
</evidence>
<name>A0ABN8PXY6_9CNID</name>